<name>A0ACB5UH94_9FIRM</name>
<evidence type="ECO:0000313" key="2">
    <source>
        <dbReference type="Proteomes" id="UP001374599"/>
    </source>
</evidence>
<proteinExistence type="predicted"/>
<accession>A0ACB5UH94</accession>
<keyword evidence="2" id="KW-1185">Reference proteome</keyword>
<comment type="caution">
    <text evidence="1">The sequence shown here is derived from an EMBL/GenBank/DDBJ whole genome shotgun (WGS) entry which is preliminary data.</text>
</comment>
<reference evidence="1" key="1">
    <citation type="submission" date="2023-09" db="EMBL/GenBank/DDBJ databases">
        <title>Vallitalea sediminicola and Vallitalea maricola sp. nov., anaerobic bacteria isolated from marine sediment.</title>
        <authorList>
            <person name="Hirano S."/>
            <person name="Maeda A."/>
            <person name="Terahara T."/>
            <person name="Mori K."/>
            <person name="Hamada M."/>
            <person name="Matsumoto R."/>
            <person name="Kobayashi T."/>
        </authorList>
    </citation>
    <scope>NUCLEOTIDE SEQUENCE</scope>
    <source>
        <strain evidence="1">AN17-2</strain>
    </source>
</reference>
<sequence>MNNMSVVKKKRITYRTWINLYFIIMSITFILPFLLIVSASLTNEDILAKEGFKIIPPFIDWTGYKFVFSNVGEILRAYAITTFQAFFGTFLSVLVMTLCAYPLSRKDFKFRKPITFFVFFTMLFNGGLIPTYLLNYKYLHLGNTIWIYILPTLCSAFYIIIFRTFFQGLPISLVESAKLDGASEIRIFFQIILPLSKPVLATVALLTLLTKWNDWYTSLIYITDSHLYTLQFLLKRILQEVEFLRYMANNTPPGIDLSYLEDMPVETLKFAMCIIAAGPMLLVFPFFQKYFAKGLTVGSVKG</sequence>
<dbReference type="Proteomes" id="UP001374599">
    <property type="component" value="Unassembled WGS sequence"/>
</dbReference>
<protein>
    <submittedName>
        <fullName evidence="1">Carbohydrate ABC transporter permease</fullName>
    </submittedName>
</protein>
<evidence type="ECO:0000313" key="1">
    <source>
        <dbReference type="EMBL" id="GMQ62237.1"/>
    </source>
</evidence>
<gene>
    <name evidence="1" type="ORF">AN2V17_14690</name>
</gene>
<organism evidence="1 2">
    <name type="scientific">Vallitalea maricola</name>
    <dbReference type="NCBI Taxonomy" id="3074433"/>
    <lineage>
        <taxon>Bacteria</taxon>
        <taxon>Bacillati</taxon>
        <taxon>Bacillota</taxon>
        <taxon>Clostridia</taxon>
        <taxon>Lachnospirales</taxon>
        <taxon>Vallitaleaceae</taxon>
        <taxon>Vallitalea</taxon>
    </lineage>
</organism>
<dbReference type="EMBL" id="BTPU01000023">
    <property type="protein sequence ID" value="GMQ62237.1"/>
    <property type="molecule type" value="Genomic_DNA"/>
</dbReference>